<evidence type="ECO:0000256" key="5">
    <source>
        <dbReference type="ARBA" id="ARBA00010185"/>
    </source>
</evidence>
<evidence type="ECO:0000256" key="12">
    <source>
        <dbReference type="ARBA" id="ARBA00023098"/>
    </source>
</evidence>
<dbReference type="EMBL" id="BAABUK010000016">
    <property type="protein sequence ID" value="GAA5813245.1"/>
    <property type="molecule type" value="Genomic_DNA"/>
</dbReference>
<evidence type="ECO:0000256" key="2">
    <source>
        <dbReference type="ARBA" id="ARBA00004141"/>
    </source>
</evidence>
<comment type="pathway">
    <text evidence="3 16">Phospholipid metabolism; CDP-diacylglycerol biosynthesis; CDP-diacylglycerol from sn-glycerol 3-phosphate: step 3/3.</text>
</comment>
<keyword evidence="8 16" id="KW-0808">Transferase</keyword>
<evidence type="ECO:0000256" key="6">
    <source>
        <dbReference type="ARBA" id="ARBA00012487"/>
    </source>
</evidence>
<comment type="catalytic activity">
    <reaction evidence="1 16">
        <text>a 1,2-diacyl-sn-glycero-3-phosphate + CTP + H(+) = a CDP-1,2-diacyl-sn-glycerol + diphosphate</text>
        <dbReference type="Rhea" id="RHEA:16229"/>
        <dbReference type="ChEBI" id="CHEBI:15378"/>
        <dbReference type="ChEBI" id="CHEBI:33019"/>
        <dbReference type="ChEBI" id="CHEBI:37563"/>
        <dbReference type="ChEBI" id="CHEBI:58332"/>
        <dbReference type="ChEBI" id="CHEBI:58608"/>
        <dbReference type="EC" id="2.7.7.41"/>
    </reaction>
</comment>
<evidence type="ECO:0000256" key="17">
    <source>
        <dbReference type="SAM" id="Phobius"/>
    </source>
</evidence>
<evidence type="ECO:0000256" key="9">
    <source>
        <dbReference type="ARBA" id="ARBA00022692"/>
    </source>
</evidence>
<gene>
    <name evidence="18" type="ORF">MFLAVUS_006720</name>
</gene>
<dbReference type="InterPro" id="IPR016720">
    <property type="entry name" value="PC_Trfase_euk"/>
</dbReference>
<dbReference type="Proteomes" id="UP001473302">
    <property type="component" value="Unassembled WGS sequence"/>
</dbReference>
<evidence type="ECO:0000256" key="15">
    <source>
        <dbReference type="ARBA" id="ARBA00023264"/>
    </source>
</evidence>
<dbReference type="PANTHER" id="PTHR13773:SF8">
    <property type="entry name" value="PHOSPHATIDATE CYTIDYLYLTRANSFERASE, PHOTORECEPTOR-SPECIFIC"/>
    <property type="match status" value="1"/>
</dbReference>
<evidence type="ECO:0000256" key="11">
    <source>
        <dbReference type="ARBA" id="ARBA00022989"/>
    </source>
</evidence>
<dbReference type="InterPro" id="IPR000374">
    <property type="entry name" value="PC_trans"/>
</dbReference>
<feature type="transmembrane region" description="Helical" evidence="17">
    <location>
        <begin position="190"/>
        <end position="212"/>
    </location>
</feature>
<keyword evidence="7" id="KW-0444">Lipid biosynthesis</keyword>
<keyword evidence="15" id="KW-1208">Phospholipid metabolism</keyword>
<comment type="subcellular location">
    <subcellularLocation>
        <location evidence="2">Membrane</location>
        <topology evidence="2">Multi-pass membrane protein</topology>
    </subcellularLocation>
</comment>
<evidence type="ECO:0000256" key="16">
    <source>
        <dbReference type="RuleBase" id="RU003938"/>
    </source>
</evidence>
<proteinExistence type="inferred from homology"/>
<evidence type="ECO:0000256" key="8">
    <source>
        <dbReference type="ARBA" id="ARBA00022679"/>
    </source>
</evidence>
<evidence type="ECO:0000256" key="10">
    <source>
        <dbReference type="ARBA" id="ARBA00022695"/>
    </source>
</evidence>
<reference evidence="18 19" key="1">
    <citation type="submission" date="2024-04" db="EMBL/GenBank/DDBJ databases">
        <title>genome sequences of Mucor flavus KT1a and Helicostylum pulchrum KT1b strains isolated from the surface of a dry-aged beef.</title>
        <authorList>
            <person name="Toyotome T."/>
            <person name="Hosono M."/>
            <person name="Torimaru M."/>
            <person name="Fukuda K."/>
            <person name="Mikami N."/>
        </authorList>
    </citation>
    <scope>NUCLEOTIDE SEQUENCE [LARGE SCALE GENOMIC DNA]</scope>
    <source>
        <strain evidence="18 19">KT1a</strain>
    </source>
</reference>
<feature type="transmembrane region" description="Helical" evidence="17">
    <location>
        <begin position="29"/>
        <end position="48"/>
    </location>
</feature>
<evidence type="ECO:0000256" key="4">
    <source>
        <dbReference type="ARBA" id="ARBA00005189"/>
    </source>
</evidence>
<accession>A0ABP9Z2A8</accession>
<keyword evidence="12" id="KW-0443">Lipid metabolism</keyword>
<evidence type="ECO:0000256" key="3">
    <source>
        <dbReference type="ARBA" id="ARBA00005119"/>
    </source>
</evidence>
<keyword evidence="10 16" id="KW-0548">Nucleotidyltransferase</keyword>
<keyword evidence="19" id="KW-1185">Reference proteome</keyword>
<keyword evidence="11 17" id="KW-1133">Transmembrane helix</keyword>
<dbReference type="PANTHER" id="PTHR13773">
    <property type="entry name" value="PHOSPHATIDATE CYTIDYLYLTRANSFERASE"/>
    <property type="match status" value="1"/>
</dbReference>
<name>A0ABP9Z2A8_9FUNG</name>
<feature type="transmembrane region" description="Helical" evidence="17">
    <location>
        <begin position="152"/>
        <end position="170"/>
    </location>
</feature>
<evidence type="ECO:0000256" key="13">
    <source>
        <dbReference type="ARBA" id="ARBA00023136"/>
    </source>
</evidence>
<evidence type="ECO:0000256" key="14">
    <source>
        <dbReference type="ARBA" id="ARBA00023209"/>
    </source>
</evidence>
<comment type="pathway">
    <text evidence="4">Lipid metabolism.</text>
</comment>
<comment type="similarity">
    <text evidence="5 16">Belongs to the CDS family.</text>
</comment>
<keyword evidence="9 16" id="KW-0812">Transmembrane</keyword>
<evidence type="ECO:0000313" key="19">
    <source>
        <dbReference type="Proteomes" id="UP001473302"/>
    </source>
</evidence>
<evidence type="ECO:0000256" key="7">
    <source>
        <dbReference type="ARBA" id="ARBA00022516"/>
    </source>
</evidence>
<keyword evidence="13 17" id="KW-0472">Membrane</keyword>
<evidence type="ECO:0000313" key="18">
    <source>
        <dbReference type="EMBL" id="GAA5813245.1"/>
    </source>
</evidence>
<keyword evidence="14" id="KW-0594">Phospholipid biosynthesis</keyword>
<organism evidence="18 19">
    <name type="scientific">Mucor flavus</name>
    <dbReference type="NCBI Taxonomy" id="439312"/>
    <lineage>
        <taxon>Eukaryota</taxon>
        <taxon>Fungi</taxon>
        <taxon>Fungi incertae sedis</taxon>
        <taxon>Mucoromycota</taxon>
        <taxon>Mucoromycotina</taxon>
        <taxon>Mucoromycetes</taxon>
        <taxon>Mucorales</taxon>
        <taxon>Mucorineae</taxon>
        <taxon>Mucoraceae</taxon>
        <taxon>Mucor</taxon>
    </lineage>
</organism>
<feature type="transmembrane region" description="Helical" evidence="17">
    <location>
        <begin position="54"/>
        <end position="74"/>
    </location>
</feature>
<feature type="transmembrane region" description="Helical" evidence="17">
    <location>
        <begin position="114"/>
        <end position="140"/>
    </location>
</feature>
<evidence type="ECO:0000256" key="1">
    <source>
        <dbReference type="ARBA" id="ARBA00001698"/>
    </source>
</evidence>
<protein>
    <recommendedName>
        <fullName evidence="6 16">Phosphatidate cytidylyltransferase</fullName>
        <ecNumber evidence="6 16">2.7.7.41</ecNumber>
    </recommendedName>
</protein>
<dbReference type="Pfam" id="PF01148">
    <property type="entry name" value="CTP_transf_1"/>
    <property type="match status" value="1"/>
</dbReference>
<sequence length="257" mass="29290">MTAIQVKVFQELRRVSLTSSLVQLEKKQILFDWALFFISQSLCLHLIYTDYANILVWYVISYTQWFMLWVCLVLDNNVNSNLADCLLHTFYIHVITLYTTIQPTVIHFNICNGGIFWFLFPCSLVVCNDTAAFICGRLFGKHKLLNVSPSKTVEGFIGAGIITVLFAYKFSGWLSQFDKLISNHDIYNDISYHGVILALFASSYAPFGGFFTSSIKRAAKIKDFGQLIPGHGGVTDRVDCQLFLSVITFVYFKYITK</sequence>
<feature type="transmembrane region" description="Helical" evidence="17">
    <location>
        <begin position="86"/>
        <end position="108"/>
    </location>
</feature>
<dbReference type="EC" id="2.7.7.41" evidence="6 16"/>
<comment type="caution">
    <text evidence="18">The sequence shown here is derived from an EMBL/GenBank/DDBJ whole genome shotgun (WGS) entry which is preliminary data.</text>
</comment>
<dbReference type="PROSITE" id="PS01315">
    <property type="entry name" value="CDS"/>
    <property type="match status" value="1"/>
</dbReference>